<sequence length="133" mass="15145">MSLVARISNGKVVEKRVVEEKIMEAVKKEGARWLDRWNPALSDFIILRDFVTLSYQAPITRELLEKIREFSPKRVGDKIEVTVPVFEVVYNSTWAGDNMRIDDAVVVAPHIDDASDEQIISSVLQEFAAPEEE</sequence>
<dbReference type="RefSeq" id="WP_013679994.1">
    <property type="nucleotide sequence ID" value="NC_015315.1"/>
</dbReference>
<protein>
    <recommendedName>
        <fullName evidence="3">DUF2286 domain-containing protein</fullName>
    </recommendedName>
</protein>
<proteinExistence type="predicted"/>
<dbReference type="GeneID" id="10360707"/>
<keyword evidence="2" id="KW-1185">Reference proteome</keyword>
<dbReference type="EMBL" id="CP002590">
    <property type="protein sequence ID" value="AEA12658.1"/>
    <property type="molecule type" value="Genomic_DNA"/>
</dbReference>
<evidence type="ECO:0000313" key="2">
    <source>
        <dbReference type="Proteomes" id="UP000008138"/>
    </source>
</evidence>
<dbReference type="OrthoDB" id="15027at2157"/>
<dbReference type="InterPro" id="IPR017006">
    <property type="entry name" value="UCP032756"/>
</dbReference>
<reference key="2">
    <citation type="submission" date="2011-03" db="EMBL/GenBank/DDBJ databases">
        <title>Complete genome sequence of the thermoacidophilic crenarchaeon Thermoproteus uzoniensis 768-20.</title>
        <authorList>
            <person name="Mardanov A.V."/>
            <person name="Gumerov V.M."/>
            <person name="Beletsky A.V."/>
            <person name="Prokofeva M.I."/>
            <person name="Bonch-Osmolovskaya E.A."/>
            <person name="Ravin N.V."/>
            <person name="Skryabin K.G."/>
        </authorList>
    </citation>
    <scope>NUCLEOTIDE SEQUENCE</scope>
    <source>
        <strain>768-20</strain>
    </source>
</reference>
<organism evidence="1 2">
    <name type="scientific">Thermoproteus uzoniensis (strain 768-20)</name>
    <dbReference type="NCBI Taxonomy" id="999630"/>
    <lineage>
        <taxon>Archaea</taxon>
        <taxon>Thermoproteota</taxon>
        <taxon>Thermoprotei</taxon>
        <taxon>Thermoproteales</taxon>
        <taxon>Thermoproteaceae</taxon>
        <taxon>Thermoproteus</taxon>
    </lineage>
</organism>
<dbReference type="KEGG" id="tuz:TUZN_1179"/>
<dbReference type="AlphaFoldDB" id="F2L0H6"/>
<gene>
    <name evidence="1" type="ordered locus">TUZN_1179</name>
</gene>
<name>F2L0H6_THEU7</name>
<evidence type="ECO:0008006" key="3">
    <source>
        <dbReference type="Google" id="ProtNLM"/>
    </source>
</evidence>
<dbReference type="STRING" id="999630.TUZN_1179"/>
<dbReference type="eggNOG" id="arCOG04251">
    <property type="taxonomic scope" value="Archaea"/>
</dbReference>
<evidence type="ECO:0000313" key="1">
    <source>
        <dbReference type="EMBL" id="AEA12658.1"/>
    </source>
</evidence>
<dbReference type="Pfam" id="PF10051">
    <property type="entry name" value="DUF2286"/>
    <property type="match status" value="1"/>
</dbReference>
<accession>F2L0H6</accession>
<dbReference type="Proteomes" id="UP000008138">
    <property type="component" value="Chromosome"/>
</dbReference>
<dbReference type="HOGENOM" id="CLU_126372_0_0_2"/>
<reference evidence="1 2" key="1">
    <citation type="journal article" date="2011" name="J. Bacteriol.">
        <title>Complete genome sequence of the thermoacidophilic crenarchaeon Thermoproteus uzoniensis 768-20.</title>
        <authorList>
            <person name="Mardanov A.V."/>
            <person name="Gumerov V.M."/>
            <person name="Beletsky A.V."/>
            <person name="Prokofeva M.I."/>
            <person name="Bonch-Osmolovskaya E.A."/>
            <person name="Ravin N.V."/>
            <person name="Skryabin K.G."/>
        </authorList>
    </citation>
    <scope>NUCLEOTIDE SEQUENCE [LARGE SCALE GENOMIC DNA]</scope>
    <source>
        <strain evidence="1 2">768-20</strain>
    </source>
</reference>